<organism evidence="1 2">
    <name type="scientific">Pseudomonas fulva (strain 12-X)</name>
    <dbReference type="NCBI Taxonomy" id="743720"/>
    <lineage>
        <taxon>Bacteria</taxon>
        <taxon>Pseudomonadati</taxon>
        <taxon>Pseudomonadota</taxon>
        <taxon>Gammaproteobacteria</taxon>
        <taxon>Pseudomonadales</taxon>
        <taxon>Pseudomonadaceae</taxon>
        <taxon>Pseudomonas</taxon>
    </lineage>
</organism>
<dbReference type="AlphaFoldDB" id="F6AAN5"/>
<keyword evidence="2" id="KW-1185">Reference proteome</keyword>
<proteinExistence type="predicted"/>
<dbReference type="HOGENOM" id="CLU_3220828_0_0_6"/>
<gene>
    <name evidence="1" type="ordered locus">Psefu_2117</name>
</gene>
<name>F6AAN5_PSEF1</name>
<dbReference type="EMBL" id="CP002727">
    <property type="protein sequence ID" value="AEF22088.1"/>
    <property type="molecule type" value="Genomic_DNA"/>
</dbReference>
<sequence>MLAESRRVLWQTRPDEIYAVKAFTSWLPTIHGRTRKQRSKVKGR</sequence>
<dbReference type="KEGG" id="pfv:Psefu_2117"/>
<evidence type="ECO:0000313" key="1">
    <source>
        <dbReference type="EMBL" id="AEF22088.1"/>
    </source>
</evidence>
<reference evidence="1 2" key="1">
    <citation type="submission" date="2011-04" db="EMBL/GenBank/DDBJ databases">
        <title>Complete sequence of Pseudomonas fulva 12-X.</title>
        <authorList>
            <consortium name="US DOE Joint Genome Institute"/>
            <person name="Lucas S."/>
            <person name="Han J."/>
            <person name="Lapidus A."/>
            <person name="Cheng J.-F."/>
            <person name="Goodwin L."/>
            <person name="Pitluck S."/>
            <person name="Peters L."/>
            <person name="Mikhailova N."/>
            <person name="Pagani I."/>
            <person name="Davenport K."/>
            <person name="Han C."/>
            <person name="Tapia R."/>
            <person name="Land M."/>
            <person name="Hauser L."/>
            <person name="Kyrpides N."/>
            <person name="Ivanova N."/>
            <person name="Pagani I."/>
            <person name="Lcollab F.I."/>
            <person name="Woyke T."/>
        </authorList>
    </citation>
    <scope>NUCLEOTIDE SEQUENCE [LARGE SCALE GENOMIC DNA]</scope>
    <source>
        <strain evidence="2">12-X</strain>
    </source>
</reference>
<accession>F6AAN5</accession>
<dbReference type="Proteomes" id="UP000000686">
    <property type="component" value="Chromosome"/>
</dbReference>
<protein>
    <submittedName>
        <fullName evidence="1">Uncharacterized protein</fullName>
    </submittedName>
</protein>
<evidence type="ECO:0000313" key="2">
    <source>
        <dbReference type="Proteomes" id="UP000000686"/>
    </source>
</evidence>